<gene>
    <name evidence="2" type="ORF">N0K80_01020</name>
</gene>
<evidence type="ECO:0000313" key="2">
    <source>
        <dbReference type="EMBL" id="MCZ2490725.1"/>
    </source>
</evidence>
<proteinExistence type="predicted"/>
<keyword evidence="1" id="KW-0472">Membrane</keyword>
<evidence type="ECO:0000313" key="3">
    <source>
        <dbReference type="Proteomes" id="UP001081467"/>
    </source>
</evidence>
<sequence>MLIIRILLAVLALLLLTIGYYLFSHRGKNFMIFRPETNHVLSTTLLIFGVIIGVEGLIGLISIIVFIPIFYGIFVALSCLTVGALTIVLSFFMH</sequence>
<name>A0ABT4JKW7_9LACO</name>
<keyword evidence="1" id="KW-1133">Transmembrane helix</keyword>
<dbReference type="Proteomes" id="UP001081467">
    <property type="component" value="Unassembled WGS sequence"/>
</dbReference>
<keyword evidence="1" id="KW-0812">Transmembrane</keyword>
<evidence type="ECO:0008006" key="4">
    <source>
        <dbReference type="Google" id="ProtNLM"/>
    </source>
</evidence>
<dbReference type="EMBL" id="JANXLI010000001">
    <property type="protein sequence ID" value="MCZ2490725.1"/>
    <property type="molecule type" value="Genomic_DNA"/>
</dbReference>
<feature type="transmembrane region" description="Helical" evidence="1">
    <location>
        <begin position="44"/>
        <end position="67"/>
    </location>
</feature>
<feature type="transmembrane region" description="Helical" evidence="1">
    <location>
        <begin position="6"/>
        <end position="23"/>
    </location>
</feature>
<comment type="caution">
    <text evidence="2">The sequence shown here is derived from an EMBL/GenBank/DDBJ whole genome shotgun (WGS) entry which is preliminary data.</text>
</comment>
<accession>A0ABT4JKW7</accession>
<dbReference type="RefSeq" id="WP_269007679.1">
    <property type="nucleotide sequence ID" value="NZ_JANXKW010000001.1"/>
</dbReference>
<reference evidence="2" key="1">
    <citation type="submission" date="2022-09" db="EMBL/GenBank/DDBJ databases">
        <title>Diversity of Dellaglioa algida.</title>
        <authorList>
            <person name="Matthias E."/>
            <person name="Werum V."/>
        </authorList>
    </citation>
    <scope>NUCLEOTIDE SEQUENCE</scope>
    <source>
        <strain evidence="2">TMW 2.2523</strain>
    </source>
</reference>
<organism evidence="2 3">
    <name type="scientific">Dellaglioa carnosa</name>
    <dbReference type="NCBI Taxonomy" id="2995136"/>
    <lineage>
        <taxon>Bacteria</taxon>
        <taxon>Bacillati</taxon>
        <taxon>Bacillota</taxon>
        <taxon>Bacilli</taxon>
        <taxon>Lactobacillales</taxon>
        <taxon>Lactobacillaceae</taxon>
        <taxon>Dellaglioa</taxon>
    </lineage>
</organism>
<evidence type="ECO:0000256" key="1">
    <source>
        <dbReference type="SAM" id="Phobius"/>
    </source>
</evidence>
<protein>
    <recommendedName>
        <fullName evidence="4">NADH dehydrogenase subunit 4L</fullName>
    </recommendedName>
</protein>
<feature type="transmembrane region" description="Helical" evidence="1">
    <location>
        <begin position="73"/>
        <end position="93"/>
    </location>
</feature>
<keyword evidence="3" id="KW-1185">Reference proteome</keyword>